<proteinExistence type="predicted"/>
<dbReference type="RefSeq" id="XP_064072332.1">
    <property type="nucleotide sequence ID" value="XM_064216262.1"/>
</dbReference>
<dbReference type="Proteomes" id="UP001652626">
    <property type="component" value="Chromosome 11"/>
</dbReference>
<sequence length="278" mass="31693">MATYYNQYQIPQAYNLPVMVTEWSPLVSTVQVRNVYTSPVQHIPVAIITPQLITPICPYAGALITADPILNSIVQNAVVPETIPALCTSLYSQMYKTEVDYVQESMSTVVEVFNDQNKYSGKESALPEQIAEDVINESKVIDPVEFYLTLPKELFPTARMLAIDPNTIIDEFCKITTINENVSWILDLEFGVPRIPVTRAIAVYDVKFNSIHCKNTPSAIHPGFEKCNSDFKRVILFYYDCIVSNWYKGYIILNYDKSVENFQSWLLIPMQIFGMCWP</sequence>
<gene>
    <name evidence="2 3" type="primary">LOC113402605</name>
</gene>
<evidence type="ECO:0000313" key="3">
    <source>
        <dbReference type="RefSeq" id="XP_064072332.1"/>
    </source>
</evidence>
<evidence type="ECO:0000313" key="2">
    <source>
        <dbReference type="RefSeq" id="XP_064072331.1"/>
    </source>
</evidence>
<dbReference type="GeneID" id="113402605"/>
<evidence type="ECO:0000313" key="1">
    <source>
        <dbReference type="Proteomes" id="UP001652626"/>
    </source>
</evidence>
<keyword evidence="1" id="KW-1185">Reference proteome</keyword>
<protein>
    <submittedName>
        <fullName evidence="2 3">Uncharacterized protein LOC113402605</fullName>
    </submittedName>
</protein>
<organism evidence="1 2">
    <name type="scientific">Vanessa tameamea</name>
    <name type="common">Kamehameha butterfly</name>
    <dbReference type="NCBI Taxonomy" id="334116"/>
    <lineage>
        <taxon>Eukaryota</taxon>
        <taxon>Metazoa</taxon>
        <taxon>Ecdysozoa</taxon>
        <taxon>Arthropoda</taxon>
        <taxon>Hexapoda</taxon>
        <taxon>Insecta</taxon>
        <taxon>Pterygota</taxon>
        <taxon>Neoptera</taxon>
        <taxon>Endopterygota</taxon>
        <taxon>Lepidoptera</taxon>
        <taxon>Glossata</taxon>
        <taxon>Ditrysia</taxon>
        <taxon>Papilionoidea</taxon>
        <taxon>Nymphalidae</taxon>
        <taxon>Nymphalinae</taxon>
        <taxon>Vanessa</taxon>
    </lineage>
</organism>
<dbReference type="RefSeq" id="XP_064072331.1">
    <property type="nucleotide sequence ID" value="XM_064216261.1"/>
</dbReference>
<accession>A0ABM4AM10</accession>
<name>A0ABM4AM10_VANTA</name>
<reference evidence="2 3" key="1">
    <citation type="submission" date="2025-05" db="UniProtKB">
        <authorList>
            <consortium name="RefSeq"/>
        </authorList>
    </citation>
    <scope>IDENTIFICATION</scope>
    <source>
        <tissue evidence="2 3">Whole body</tissue>
    </source>
</reference>